<organism evidence="3 4">
    <name type="scientific">Hymenobacter actinosclerus</name>
    <dbReference type="NCBI Taxonomy" id="82805"/>
    <lineage>
        <taxon>Bacteria</taxon>
        <taxon>Pseudomonadati</taxon>
        <taxon>Bacteroidota</taxon>
        <taxon>Cytophagia</taxon>
        <taxon>Cytophagales</taxon>
        <taxon>Hymenobacteraceae</taxon>
        <taxon>Hymenobacter</taxon>
    </lineage>
</organism>
<accession>A0A1I0AFK9</accession>
<dbReference type="EMBL" id="FOHS01000001">
    <property type="protein sequence ID" value="SES93032.1"/>
    <property type="molecule type" value="Genomic_DNA"/>
</dbReference>
<protein>
    <recommendedName>
        <fullName evidence="2">DUF3857 domain-containing protein</fullName>
    </recommendedName>
</protein>
<feature type="signal peptide" evidence="1">
    <location>
        <begin position="1"/>
        <end position="25"/>
    </location>
</feature>
<dbReference type="Pfam" id="PF12969">
    <property type="entry name" value="DUF3857"/>
    <property type="match status" value="1"/>
</dbReference>
<dbReference type="Gene3D" id="2.60.120.1130">
    <property type="match status" value="1"/>
</dbReference>
<dbReference type="Gene3D" id="2.60.40.3140">
    <property type="match status" value="1"/>
</dbReference>
<keyword evidence="4" id="KW-1185">Reference proteome</keyword>
<evidence type="ECO:0000259" key="2">
    <source>
        <dbReference type="Pfam" id="PF12969"/>
    </source>
</evidence>
<dbReference type="Gene3D" id="3.10.620.30">
    <property type="match status" value="1"/>
</dbReference>
<evidence type="ECO:0000313" key="4">
    <source>
        <dbReference type="Proteomes" id="UP000198697"/>
    </source>
</evidence>
<name>A0A1I0AFK9_9BACT</name>
<evidence type="ECO:0000256" key="1">
    <source>
        <dbReference type="SAM" id="SignalP"/>
    </source>
</evidence>
<feature type="domain" description="DUF3857" evidence="2">
    <location>
        <begin position="76"/>
        <end position="227"/>
    </location>
</feature>
<sequence>MMQPLLTRGLLVGALTVAAASLARAQEAPIKFGKIDEADLTERPFAADTAASAVVLCDFGRSRFDYGEKGFIVVFERVKRIKILKKSGYEYANGRVPLYHANGREEKLTSVKGFTYNLVNGQVVKDKLNSDAIFREESSANVTIRKFTLPNVRVGSVVEYAYSVSSDFAFNFQDWTFQEDIPVRWSEYRASIPEYFDYKMLMQGYEPLTVREQNSAVGQFTVRWSSNTTSEGRTSGGAETITPVVTNYRWAIKDVPALHEEPYMTTPDDYLARIDFELTGVRMPNQPYETTAGSWRKIEHELLADDNFGAQLNRAGFLKEKLGPLLAAAGTDAATRIAAVHGLVRSSVKHNGQHRLRTTGSVRKAFDQKTGSSADVNLLLIAALREAGFTANPVVLSTRSHGRLQPEVPLLSRLNYVLAHVQLPDGQEMLVDATEELAPAGMLPHHCLNGQGRLVMPQEKDSRWVALKSADRLTTYRQISLQVAASGELRGQVHQEHAGYQGLSQREKLRELGEKKYVTEMSTGHEGWSIGKYAFKQRDELNKPLLLDYEFVSTGSSDGPVSTIYLSPLRDFGISKNPFLHENRRFPVDLGTQLEETIVVSLTLPAGYELEETPQGLILELPEKGGRFTYGVQNGPTGLQLVSRLSLSKPVYSAEEYAYLREFFARLMAKQSERLVIKKKA</sequence>
<dbReference type="AlphaFoldDB" id="A0A1I0AFK9"/>
<proteinExistence type="predicted"/>
<evidence type="ECO:0000313" key="3">
    <source>
        <dbReference type="EMBL" id="SES93032.1"/>
    </source>
</evidence>
<dbReference type="OrthoDB" id="98874at2"/>
<dbReference type="Proteomes" id="UP000198697">
    <property type="component" value="Unassembled WGS sequence"/>
</dbReference>
<feature type="chain" id="PRO_5011520355" description="DUF3857 domain-containing protein" evidence="1">
    <location>
        <begin position="26"/>
        <end position="681"/>
    </location>
</feature>
<gene>
    <name evidence="3" type="ORF">SAMN04487998_0701</name>
</gene>
<dbReference type="RefSeq" id="WP_092768265.1">
    <property type="nucleotide sequence ID" value="NZ_FOHS01000001.1"/>
</dbReference>
<dbReference type="STRING" id="82805.SAMN04487998_0701"/>
<keyword evidence="1" id="KW-0732">Signal</keyword>
<reference evidence="4" key="1">
    <citation type="submission" date="2016-10" db="EMBL/GenBank/DDBJ databases">
        <authorList>
            <person name="Varghese N."/>
            <person name="Submissions S."/>
        </authorList>
    </citation>
    <scope>NUCLEOTIDE SEQUENCE [LARGE SCALE GENOMIC DNA]</scope>
    <source>
        <strain evidence="4">DSM 15310</strain>
    </source>
</reference>
<dbReference type="InterPro" id="IPR024618">
    <property type="entry name" value="DUF3857"/>
</dbReference>